<organism evidence="3 4">
    <name type="scientific">Actinocorallia longicatena</name>
    <dbReference type="NCBI Taxonomy" id="111803"/>
    <lineage>
        <taxon>Bacteria</taxon>
        <taxon>Bacillati</taxon>
        <taxon>Actinomycetota</taxon>
        <taxon>Actinomycetes</taxon>
        <taxon>Streptosporangiales</taxon>
        <taxon>Thermomonosporaceae</taxon>
        <taxon>Actinocorallia</taxon>
    </lineage>
</organism>
<reference evidence="4" key="1">
    <citation type="journal article" date="2019" name="Int. J. Syst. Evol. Microbiol.">
        <title>The Global Catalogue of Microorganisms (GCM) 10K type strain sequencing project: providing services to taxonomists for standard genome sequencing and annotation.</title>
        <authorList>
            <consortium name="The Broad Institute Genomics Platform"/>
            <consortium name="The Broad Institute Genome Sequencing Center for Infectious Disease"/>
            <person name="Wu L."/>
            <person name="Ma J."/>
        </authorList>
    </citation>
    <scope>NUCLEOTIDE SEQUENCE [LARGE SCALE GENOMIC DNA]</scope>
    <source>
        <strain evidence="4">JCM 9377</strain>
    </source>
</reference>
<dbReference type="RefSeq" id="WP_344838259.1">
    <property type="nucleotide sequence ID" value="NZ_BAAAUV010000035.1"/>
</dbReference>
<evidence type="ECO:0000313" key="4">
    <source>
        <dbReference type="Proteomes" id="UP001501237"/>
    </source>
</evidence>
<dbReference type="Gene3D" id="2.120.10.30">
    <property type="entry name" value="TolB, C-terminal domain"/>
    <property type="match status" value="1"/>
</dbReference>
<dbReference type="InterPro" id="IPR012938">
    <property type="entry name" value="Glc/Sorbosone_DH"/>
</dbReference>
<proteinExistence type="predicted"/>
<evidence type="ECO:0000259" key="2">
    <source>
        <dbReference type="Pfam" id="PF07995"/>
    </source>
</evidence>
<dbReference type="EMBL" id="BAAAUV010000035">
    <property type="protein sequence ID" value="GAA3238661.1"/>
    <property type="molecule type" value="Genomic_DNA"/>
</dbReference>
<dbReference type="PROSITE" id="PS51257">
    <property type="entry name" value="PROKAR_LIPOPROTEIN"/>
    <property type="match status" value="1"/>
</dbReference>
<feature type="compositionally biased region" description="Low complexity" evidence="1">
    <location>
        <begin position="27"/>
        <end position="52"/>
    </location>
</feature>
<comment type="caution">
    <text evidence="3">The sequence shown here is derived from an EMBL/GenBank/DDBJ whole genome shotgun (WGS) entry which is preliminary data.</text>
</comment>
<dbReference type="Proteomes" id="UP001501237">
    <property type="component" value="Unassembled WGS sequence"/>
</dbReference>
<dbReference type="InterPro" id="IPR011042">
    <property type="entry name" value="6-blade_b-propeller_TolB-like"/>
</dbReference>
<sequence length="397" mass="42032">MNYRRLSAAVATAGLLLAGCSAEKKPAPSAVPSTPAAPAPSSAASGGSAAAPGKVRLQEVGRVDQPTGMAVRKGDSALYVIEQQGRVRAIRDGRTVERPVLDIGGQISKGGERGLIGIAFSPDGRYLYLDATAPQGDVQVLEYRVAADGSVDAGSRRVVITQEHRENGNHNGGQLAFDEAGLLYIGIGDGGGAGDQHGNGQNLGTLLGKILRIDPRGGRPYKVPASNPFVSKAGARPEIWAYGLRNPWRFSFDSATGDLWIGDVGQNAYEEVDFQPAASKGGENYGWNAREGNHKFRSDAQVGVNPVLEYKLHEGNACSVIGGFVYRGEQLTNLTGRYLFADYCAGWVKALQLKNGKVTNQWRLLDGLDGITSFGQDSDGELYILTSDGAVSRLVGQ</sequence>
<dbReference type="PANTHER" id="PTHR19328">
    <property type="entry name" value="HEDGEHOG-INTERACTING PROTEIN"/>
    <property type="match status" value="1"/>
</dbReference>
<feature type="domain" description="Glucose/Sorbosone dehydrogenase" evidence="2">
    <location>
        <begin position="64"/>
        <end position="389"/>
    </location>
</feature>
<keyword evidence="4" id="KW-1185">Reference proteome</keyword>
<name>A0ABP6QKT1_9ACTN</name>
<dbReference type="InterPro" id="IPR011041">
    <property type="entry name" value="Quinoprot_gluc/sorb_DH_b-prop"/>
</dbReference>
<dbReference type="Pfam" id="PF07995">
    <property type="entry name" value="GSDH"/>
    <property type="match status" value="1"/>
</dbReference>
<dbReference type="SUPFAM" id="SSF50952">
    <property type="entry name" value="Soluble quinoprotein glucose dehydrogenase"/>
    <property type="match status" value="1"/>
</dbReference>
<protein>
    <submittedName>
        <fullName evidence="3">PQQ-dependent sugar dehydrogenase</fullName>
    </submittedName>
</protein>
<feature type="region of interest" description="Disordered" evidence="1">
    <location>
        <begin position="24"/>
        <end position="52"/>
    </location>
</feature>
<evidence type="ECO:0000256" key="1">
    <source>
        <dbReference type="SAM" id="MobiDB-lite"/>
    </source>
</evidence>
<accession>A0ABP6QKT1</accession>
<evidence type="ECO:0000313" key="3">
    <source>
        <dbReference type="EMBL" id="GAA3238661.1"/>
    </source>
</evidence>
<gene>
    <name evidence="3" type="ORF">GCM10010468_74320</name>
</gene>
<dbReference type="PANTHER" id="PTHR19328:SF75">
    <property type="entry name" value="ALDOSE SUGAR DEHYDROGENASE YLII"/>
    <property type="match status" value="1"/>
</dbReference>